<organism evidence="14">
    <name type="scientific">Parochlus steinenii</name>
    <dbReference type="NCBI Taxonomy" id="315571"/>
    <lineage>
        <taxon>Eukaryota</taxon>
        <taxon>Metazoa</taxon>
        <taxon>Ecdysozoa</taxon>
        <taxon>Arthropoda</taxon>
        <taxon>Hexapoda</taxon>
        <taxon>Insecta</taxon>
        <taxon>Pterygota</taxon>
        <taxon>Neoptera</taxon>
        <taxon>Endopterygota</taxon>
        <taxon>Diptera</taxon>
        <taxon>Nematocera</taxon>
        <taxon>Chironomoidea</taxon>
        <taxon>Chironomidae</taxon>
        <taxon>Parochlus</taxon>
    </lineage>
</organism>
<keyword evidence="10 12" id="KW-0496">Mitochondrion</keyword>
<evidence type="ECO:0000256" key="12">
    <source>
        <dbReference type="RuleBase" id="RU003661"/>
    </source>
</evidence>
<evidence type="ECO:0000256" key="3">
    <source>
        <dbReference type="ARBA" id="ARBA00011291"/>
    </source>
</evidence>
<evidence type="ECO:0000256" key="9">
    <source>
        <dbReference type="ARBA" id="ARBA00023065"/>
    </source>
</evidence>
<keyword evidence="5 12" id="KW-0138">CF(0)</keyword>
<comment type="subunit">
    <text evidence="3">F-type ATPases have 2 components, CF(1) - the catalytic core - and CF(0) - the membrane proton channel.</text>
</comment>
<keyword evidence="11 13" id="KW-0472">Membrane</keyword>
<evidence type="ECO:0000256" key="2">
    <source>
        <dbReference type="ARBA" id="ARBA00008892"/>
    </source>
</evidence>
<dbReference type="CTD" id="4509"/>
<geneLocation type="mitochondrion" evidence="14"/>
<evidence type="ECO:0000256" key="13">
    <source>
        <dbReference type="SAM" id="Phobius"/>
    </source>
</evidence>
<evidence type="ECO:0000256" key="4">
    <source>
        <dbReference type="ARBA" id="ARBA00022448"/>
    </source>
</evidence>
<keyword evidence="6 12" id="KW-0812">Transmembrane</keyword>
<evidence type="ECO:0000256" key="5">
    <source>
        <dbReference type="ARBA" id="ARBA00022547"/>
    </source>
</evidence>
<dbReference type="GO" id="GO:0031966">
    <property type="term" value="C:mitochondrial membrane"/>
    <property type="evidence" value="ECO:0007669"/>
    <property type="project" value="UniProtKB-SubCell"/>
</dbReference>
<evidence type="ECO:0000313" key="14">
    <source>
        <dbReference type="EMBL" id="AKP94956.1"/>
    </source>
</evidence>
<comment type="similarity">
    <text evidence="2 12">Belongs to the ATPase protein 8 family.</text>
</comment>
<evidence type="ECO:0000256" key="6">
    <source>
        <dbReference type="ARBA" id="ARBA00022692"/>
    </source>
</evidence>
<evidence type="ECO:0000256" key="11">
    <source>
        <dbReference type="ARBA" id="ARBA00023136"/>
    </source>
</evidence>
<dbReference type="GO" id="GO:0015078">
    <property type="term" value="F:proton transmembrane transporter activity"/>
    <property type="evidence" value="ECO:0007669"/>
    <property type="project" value="InterPro"/>
</dbReference>
<proteinExistence type="inferred from homology"/>
<protein>
    <recommendedName>
        <fullName evidence="12">ATP synthase complex subunit 8</fullName>
    </recommendedName>
</protein>
<evidence type="ECO:0000256" key="1">
    <source>
        <dbReference type="ARBA" id="ARBA00004304"/>
    </source>
</evidence>
<keyword evidence="8 13" id="KW-1133">Transmembrane helix</keyword>
<keyword evidence="7 12" id="KW-0375">Hydrogen ion transport</keyword>
<sequence>MPQMAPISWLFLFGIFSITLIMFNIMNYYSFLPKTPNIEKMNQSFKSTSLNWKW</sequence>
<dbReference type="GO" id="GO:0015986">
    <property type="term" value="P:proton motive force-driven ATP synthesis"/>
    <property type="evidence" value="ECO:0007669"/>
    <property type="project" value="InterPro"/>
</dbReference>
<dbReference type="Pfam" id="PF00895">
    <property type="entry name" value="ATP-synt_8"/>
    <property type="match status" value="1"/>
</dbReference>
<keyword evidence="4 12" id="KW-0813">Transport</keyword>
<evidence type="ECO:0000256" key="10">
    <source>
        <dbReference type="ARBA" id="ARBA00023128"/>
    </source>
</evidence>
<dbReference type="GeneID" id="25076600"/>
<feature type="transmembrane region" description="Helical" evidence="13">
    <location>
        <begin position="6"/>
        <end position="31"/>
    </location>
</feature>
<accession>A0A0H4SQT6</accession>
<dbReference type="GO" id="GO:0045259">
    <property type="term" value="C:proton-transporting ATP synthase complex"/>
    <property type="evidence" value="ECO:0007669"/>
    <property type="project" value="UniProtKB-KW"/>
</dbReference>
<name>A0A0H4SQT6_9DIPT</name>
<dbReference type="InterPro" id="IPR001421">
    <property type="entry name" value="ATP8_metazoa"/>
</dbReference>
<gene>
    <name evidence="14" type="primary">atp8</name>
</gene>
<dbReference type="RefSeq" id="YP_009159318.1">
    <property type="nucleotide sequence ID" value="NC_027591.1"/>
</dbReference>
<dbReference type="AlphaFoldDB" id="A0A0H4SQT6"/>
<evidence type="ECO:0000256" key="7">
    <source>
        <dbReference type="ARBA" id="ARBA00022781"/>
    </source>
</evidence>
<keyword evidence="9 12" id="KW-0406">Ion transport</keyword>
<reference evidence="14" key="1">
    <citation type="submission" date="2015-06" db="EMBL/GenBank/DDBJ databases">
        <title>The complete mitochondrial genome of Antarctic Parochlus steinenii.</title>
        <authorList>
            <person name="Shin S.C."/>
            <person name="Kim S.H."/>
        </authorList>
    </citation>
    <scope>NUCLEOTIDE SEQUENCE</scope>
    <source>
        <strain evidence="14">Sejong01</strain>
    </source>
</reference>
<evidence type="ECO:0000256" key="8">
    <source>
        <dbReference type="ARBA" id="ARBA00022989"/>
    </source>
</evidence>
<comment type="subcellular location">
    <subcellularLocation>
        <location evidence="1 12">Mitochondrion membrane</location>
        <topology evidence="1 12">Single-pass membrane protein</topology>
    </subcellularLocation>
</comment>
<dbReference type="EMBL" id="KT003702">
    <property type="protein sequence ID" value="AKP94956.1"/>
    <property type="molecule type" value="Genomic_DNA"/>
</dbReference>